<dbReference type="Pfam" id="PF05037">
    <property type="entry name" value="DUF669"/>
    <property type="match status" value="1"/>
</dbReference>
<keyword evidence="3" id="KW-1185">Reference proteome</keyword>
<feature type="region of interest" description="Disordered" evidence="1">
    <location>
        <begin position="141"/>
        <end position="160"/>
    </location>
</feature>
<dbReference type="Proteomes" id="UP000245702">
    <property type="component" value="Unassembled WGS sequence"/>
</dbReference>
<protein>
    <recommendedName>
        <fullName evidence="4">DUF669 domain-containing protein</fullName>
    </recommendedName>
</protein>
<proteinExistence type="predicted"/>
<evidence type="ECO:0008006" key="4">
    <source>
        <dbReference type="Google" id="ProtNLM"/>
    </source>
</evidence>
<evidence type="ECO:0000313" key="2">
    <source>
        <dbReference type="EMBL" id="CVK18493.1"/>
    </source>
</evidence>
<name>A0ABM9W0K7_9FIRM</name>
<organism evidence="2 3">
    <name type="scientific">Sporomusa sphaeroides DSM 2875</name>
    <dbReference type="NCBI Taxonomy" id="1337886"/>
    <lineage>
        <taxon>Bacteria</taxon>
        <taxon>Bacillati</taxon>
        <taxon>Bacillota</taxon>
        <taxon>Negativicutes</taxon>
        <taxon>Selenomonadales</taxon>
        <taxon>Sporomusaceae</taxon>
        <taxon>Sporomusa</taxon>
    </lineage>
</organism>
<accession>A0ABM9W0K7</accession>
<sequence length="160" mass="18253">MSFKDIWDEAAGQEVKQFADDLPDGKYQAEVIKCEFGKTKDQTKDKVHWELKVIDGEQKGSHIWIDRAFYKNDNSEDNKKAVRRATDDFKYLGFTPTSANLENIMKGLVGQTVEIELKSGNNGQFKNLRRIVEKPVAQTQAATNQSAFGNDKFPEEEMPF</sequence>
<comment type="caution">
    <text evidence="2">The sequence shown here is derived from an EMBL/GenBank/DDBJ whole genome shotgun (WGS) entry which is preliminary data.</text>
</comment>
<dbReference type="InterPro" id="IPR007731">
    <property type="entry name" value="DUF669"/>
</dbReference>
<evidence type="ECO:0000313" key="3">
    <source>
        <dbReference type="Proteomes" id="UP000245702"/>
    </source>
</evidence>
<reference evidence="2 3" key="1">
    <citation type="submission" date="2016-01" db="EMBL/GenBank/DDBJ databases">
        <authorList>
            <person name="Brown R."/>
        </authorList>
    </citation>
    <scope>NUCLEOTIDE SEQUENCE [LARGE SCALE GENOMIC DNA]</scope>
    <source>
        <strain evidence="2">Sporomusa sphaeroides DSM 2875</strain>
    </source>
</reference>
<dbReference type="EMBL" id="FCOW01000004">
    <property type="protein sequence ID" value="CVK18493.1"/>
    <property type="molecule type" value="Genomic_DNA"/>
</dbReference>
<gene>
    <name evidence="2" type="ORF">SSPH_01131</name>
</gene>
<evidence type="ECO:0000256" key="1">
    <source>
        <dbReference type="SAM" id="MobiDB-lite"/>
    </source>
</evidence>